<dbReference type="EMBL" id="HBEZ01011353">
    <property type="protein sequence ID" value="CAD8628561.1"/>
    <property type="molecule type" value="Transcribed_RNA"/>
</dbReference>
<gene>
    <name evidence="1" type="ORF">CCUR1050_LOCUS6240</name>
</gene>
<sequence>MSGVMNLRSLFGSVALTGMKNCAATTPISFFGWQQFRTLAVGKRGRPTIRATIVKDQESKERRRQHFKEAKARNATDMDRHVLQAYRELEMEEQAAKLGGK</sequence>
<accession>A0A7S0M2C4</accession>
<reference evidence="1" key="1">
    <citation type="submission" date="2021-01" db="EMBL/GenBank/DDBJ databases">
        <authorList>
            <person name="Corre E."/>
            <person name="Pelletier E."/>
            <person name="Niang G."/>
            <person name="Scheremetjew M."/>
            <person name="Finn R."/>
            <person name="Kale V."/>
            <person name="Holt S."/>
            <person name="Cochrane G."/>
            <person name="Meng A."/>
            <person name="Brown T."/>
            <person name="Cohen L."/>
        </authorList>
    </citation>
    <scope>NUCLEOTIDE SEQUENCE</scope>
    <source>
        <strain evidence="1">CCAP979/52</strain>
    </source>
</reference>
<protein>
    <submittedName>
        <fullName evidence="1">Uncharacterized protein</fullName>
    </submittedName>
</protein>
<evidence type="ECO:0000313" key="1">
    <source>
        <dbReference type="EMBL" id="CAD8628561.1"/>
    </source>
</evidence>
<dbReference type="AlphaFoldDB" id="A0A7S0M2C4"/>
<organism evidence="1">
    <name type="scientific">Cryptomonas curvata</name>
    <dbReference type="NCBI Taxonomy" id="233186"/>
    <lineage>
        <taxon>Eukaryota</taxon>
        <taxon>Cryptophyceae</taxon>
        <taxon>Cryptomonadales</taxon>
        <taxon>Cryptomonadaceae</taxon>
        <taxon>Cryptomonas</taxon>
    </lineage>
</organism>
<name>A0A7S0M2C4_9CRYP</name>
<proteinExistence type="predicted"/>